<dbReference type="InParanoid" id="A0A1X7U296"/>
<proteinExistence type="predicted"/>
<dbReference type="Pfam" id="PF20231">
    <property type="entry name" value="DUF6589"/>
    <property type="match status" value="2"/>
</dbReference>
<dbReference type="OrthoDB" id="5966447at2759"/>
<feature type="domain" description="DUF6589" evidence="2">
    <location>
        <begin position="436"/>
        <end position="640"/>
    </location>
</feature>
<protein>
    <recommendedName>
        <fullName evidence="2">DUF6589 domain-containing protein</fullName>
    </recommendedName>
</protein>
<feature type="region of interest" description="Disordered" evidence="1">
    <location>
        <begin position="101"/>
        <end position="145"/>
    </location>
</feature>
<dbReference type="EnsemblMetazoa" id="Aqu2.1.22012_001">
    <property type="protein sequence ID" value="Aqu2.1.22012_001"/>
    <property type="gene ID" value="Aqu2.1.22012"/>
</dbReference>
<feature type="compositionally biased region" description="Low complexity" evidence="1">
    <location>
        <begin position="107"/>
        <end position="118"/>
    </location>
</feature>
<reference evidence="3" key="1">
    <citation type="submission" date="2017-05" db="UniProtKB">
        <authorList>
            <consortium name="EnsemblMetazoa"/>
        </authorList>
    </citation>
    <scope>IDENTIFICATION</scope>
</reference>
<evidence type="ECO:0000259" key="2">
    <source>
        <dbReference type="Pfam" id="PF20231"/>
    </source>
</evidence>
<evidence type="ECO:0000256" key="1">
    <source>
        <dbReference type="SAM" id="MobiDB-lite"/>
    </source>
</evidence>
<sequence>MASGTGTEIKCIGCGKEAVVAKRRSLDTPASASVLPSLKELFCRWFEERNVDLEERDLDSMLGKSFLCRPCYCAYEAYSKKQATLMEALNNSLSNLIETDRAHSPSHEPQSPASSSEPSSKRLRLDPVTTQSRSNSKQQPSTSVSITLDYPARTRSYCLSPRRMQYGKTLARSINCAKSLAKHALKDPEAKKWLLIGFGKLLKYEVRNLCSDKANSILKSKSKKNLSNFLWKKVLEECILHCPSLTSLLFNCTKLKANQSHLKLMISMSKNSTYNLISLLGENHDFSVLQWKESLTPSDITDEDPIEIDHLMISTSLLHEDREIENDGSKSIAADSLVSTLLKLSTYLAAFCQGGHTLMILYQQEKLNAYCNNWNGFKIVGDNIDKNIVPRDRRIDKQTSSLHCFHLYAVKDRVDFSGISDKMNPHFMTPIEALPVDVMLPSLSDKQMMLHNFTVLIARILMEEFAFVKKTFSDIIPKHIDHLYSKEMKKKSEVVPLGVVLKNENVPVEMIEILESLEKYVPVLPVTGIDQITNKEVSANKLHSILFGGNQLTRKRAEGVKESRKNSLTPLKQLQGLLPICEDWHAKQIFLEVVWKHLYDTKSLTDKGTLYQLRNAIDRRDISATATGKYNSCDDCFSLVNADDVPSHPLLTTDLWLSDDDKRKDTLQAMLNDFLHHYIDIDITITDMSHENIEDVTDDEVQRYNYSIEALNLLAQYHFWFSARQASQLIWSRYINIHGILRRDIPCDLHLEHLNRICKDTLSNLGSNKTNEALTRSSKCVGELEKAITSFDKELQVTQHLGVHSRASTEKDKKIVVQQLVEAKVFDHISNRKHRQIKTEYSSLFPPFKRDTFIKCRKEHLSDLRSKLKTESIAT</sequence>
<evidence type="ECO:0000313" key="3">
    <source>
        <dbReference type="EnsemblMetazoa" id="Aqu2.1.22012_001"/>
    </source>
</evidence>
<dbReference type="AlphaFoldDB" id="A0A1X7U296"/>
<accession>A0A1X7U296</accession>
<name>A0A1X7U296_AMPQE</name>
<dbReference type="InterPro" id="IPR046496">
    <property type="entry name" value="DUF6589"/>
</dbReference>
<organism evidence="3">
    <name type="scientific">Amphimedon queenslandica</name>
    <name type="common">Sponge</name>
    <dbReference type="NCBI Taxonomy" id="400682"/>
    <lineage>
        <taxon>Eukaryota</taxon>
        <taxon>Metazoa</taxon>
        <taxon>Porifera</taxon>
        <taxon>Demospongiae</taxon>
        <taxon>Heteroscleromorpha</taxon>
        <taxon>Haplosclerida</taxon>
        <taxon>Niphatidae</taxon>
        <taxon>Amphimedon</taxon>
    </lineage>
</organism>
<feature type="domain" description="DUF6589" evidence="2">
    <location>
        <begin position="703"/>
        <end position="800"/>
    </location>
</feature>
<feature type="compositionally biased region" description="Polar residues" evidence="1">
    <location>
        <begin position="128"/>
        <end position="145"/>
    </location>
</feature>